<dbReference type="SUPFAM" id="SSF58104">
    <property type="entry name" value="Methyl-accepting chemotaxis protein (MCP) signaling domain"/>
    <property type="match status" value="1"/>
</dbReference>
<evidence type="ECO:0000313" key="10">
    <source>
        <dbReference type="EMBL" id="MCL7747918.1"/>
    </source>
</evidence>
<evidence type="ECO:0000256" key="3">
    <source>
        <dbReference type="ARBA" id="ARBA00023136"/>
    </source>
</evidence>
<reference evidence="10" key="1">
    <citation type="submission" date="2022-02" db="EMBL/GenBank/DDBJ databases">
        <title>Halalkalibacter sp. nov. isolated from Lonar Lake, India.</title>
        <authorList>
            <person name="Joshi A."/>
            <person name="Thite S."/>
            <person name="Lodha T."/>
        </authorList>
    </citation>
    <scope>NUCLEOTIDE SEQUENCE</scope>
    <source>
        <strain evidence="10">MEB205</strain>
    </source>
</reference>
<dbReference type="GO" id="GO:0005886">
    <property type="term" value="C:plasma membrane"/>
    <property type="evidence" value="ECO:0007669"/>
    <property type="project" value="UniProtKB-SubCell"/>
</dbReference>
<evidence type="ECO:0000259" key="8">
    <source>
        <dbReference type="PROSITE" id="PS50111"/>
    </source>
</evidence>
<keyword evidence="7" id="KW-0812">Transmembrane</keyword>
<proteinExistence type="inferred from homology"/>
<feature type="domain" description="Methyl-accepting transducer" evidence="8">
    <location>
        <begin position="146"/>
        <end position="382"/>
    </location>
</feature>
<accession>A0A9X2CTE7</accession>
<name>A0A9X2CTE7_9BACI</name>
<evidence type="ECO:0000256" key="4">
    <source>
        <dbReference type="ARBA" id="ARBA00023224"/>
    </source>
</evidence>
<comment type="subcellular location">
    <subcellularLocation>
        <location evidence="1">Cell membrane</location>
    </subcellularLocation>
</comment>
<dbReference type="Pfam" id="PF00015">
    <property type="entry name" value="MCPsignal"/>
    <property type="match status" value="1"/>
</dbReference>
<dbReference type="RefSeq" id="WP_250096813.1">
    <property type="nucleotide sequence ID" value="NZ_JAKRYL010000012.1"/>
</dbReference>
<dbReference type="InterPro" id="IPR004089">
    <property type="entry name" value="MCPsignal_dom"/>
</dbReference>
<dbReference type="PANTHER" id="PTHR32089:SF112">
    <property type="entry name" value="LYSOZYME-LIKE PROTEIN-RELATED"/>
    <property type="match status" value="1"/>
</dbReference>
<comment type="caution">
    <text evidence="10">The sequence shown here is derived from an EMBL/GenBank/DDBJ whole genome shotgun (WGS) entry which is preliminary data.</text>
</comment>
<dbReference type="AlphaFoldDB" id="A0A9X2CTE7"/>
<keyword evidence="3 7" id="KW-0472">Membrane</keyword>
<organism evidence="10 11">
    <name type="scientific">Halalkalibacter alkaliphilus</name>
    <dbReference type="NCBI Taxonomy" id="2917993"/>
    <lineage>
        <taxon>Bacteria</taxon>
        <taxon>Bacillati</taxon>
        <taxon>Bacillota</taxon>
        <taxon>Bacilli</taxon>
        <taxon>Bacillales</taxon>
        <taxon>Bacillaceae</taxon>
        <taxon>Halalkalibacter</taxon>
    </lineage>
</organism>
<evidence type="ECO:0000256" key="2">
    <source>
        <dbReference type="ARBA" id="ARBA00022475"/>
    </source>
</evidence>
<keyword evidence="11" id="KW-1185">Reference proteome</keyword>
<feature type="transmembrane region" description="Helical" evidence="7">
    <location>
        <begin position="51"/>
        <end position="73"/>
    </location>
</feature>
<keyword evidence="7" id="KW-1133">Transmembrane helix</keyword>
<gene>
    <name evidence="10" type="ORF">MF646_12375</name>
</gene>
<comment type="similarity">
    <text evidence="5">Belongs to the methyl-accepting chemotaxis (MCP) protein family.</text>
</comment>
<evidence type="ECO:0000256" key="5">
    <source>
        <dbReference type="ARBA" id="ARBA00029447"/>
    </source>
</evidence>
<dbReference type="Gene3D" id="1.10.287.950">
    <property type="entry name" value="Methyl-accepting chemotaxis protein"/>
    <property type="match status" value="1"/>
</dbReference>
<evidence type="ECO:0000313" key="11">
    <source>
        <dbReference type="Proteomes" id="UP001139150"/>
    </source>
</evidence>
<dbReference type="EMBL" id="JAKRYL010000012">
    <property type="protein sequence ID" value="MCL7747918.1"/>
    <property type="molecule type" value="Genomic_DNA"/>
</dbReference>
<evidence type="ECO:0000259" key="9">
    <source>
        <dbReference type="PROSITE" id="PS50885"/>
    </source>
</evidence>
<protein>
    <submittedName>
        <fullName evidence="10">Methyl-accepting chemotaxis protein</fullName>
    </submittedName>
</protein>
<dbReference type="InterPro" id="IPR003660">
    <property type="entry name" value="HAMP_dom"/>
</dbReference>
<keyword evidence="2" id="KW-1003">Cell membrane</keyword>
<dbReference type="Proteomes" id="UP001139150">
    <property type="component" value="Unassembled WGS sequence"/>
</dbReference>
<evidence type="ECO:0000256" key="1">
    <source>
        <dbReference type="ARBA" id="ARBA00004236"/>
    </source>
</evidence>
<dbReference type="SMART" id="SM00304">
    <property type="entry name" value="HAMP"/>
    <property type="match status" value="1"/>
</dbReference>
<sequence length="432" mass="46416">MEGERKSYKASIRKKLVIGISGLAVVTFGFSAIFIFFLADILEGLLGLSGNALIAFTLVKGVFWSGVLGFIAAPLITKPLKEVEEAARRAAAGDIQHDIVVSKSDDEIRALGLAYNGMLQSLRNMVHDIEDNFNGTNTKVSEISSASELAAAKATQIDSTMDEIAKGAENTANAIQNTAESMEEVTQIAEKVQMRARDSKRSSDSMVERLTESRTVVDSLVKGIQQLATDNEKSLIAVRRLEEQAKEVGDIISLVGDIAGQTNLLALNASIEAARAGEQGRGFAVVADEVRNLADESAKAVQGITNLIHNMQSEVKNVAGQIGNQVTVALNQSEQGTATNQSICEMEKSVKEVDACIADISHMIDRQMESIKKTTLESQEVAAIGEETSAGSLEISAMTEQQGAVINEMESIAHELSDQAKKLKITIERFTI</sequence>
<dbReference type="GO" id="GO:0007165">
    <property type="term" value="P:signal transduction"/>
    <property type="evidence" value="ECO:0007669"/>
    <property type="project" value="UniProtKB-KW"/>
</dbReference>
<dbReference type="PROSITE" id="PS50885">
    <property type="entry name" value="HAMP"/>
    <property type="match status" value="1"/>
</dbReference>
<dbReference type="Pfam" id="PF00672">
    <property type="entry name" value="HAMP"/>
    <property type="match status" value="1"/>
</dbReference>
<evidence type="ECO:0000256" key="7">
    <source>
        <dbReference type="SAM" id="Phobius"/>
    </source>
</evidence>
<feature type="transmembrane region" description="Helical" evidence="7">
    <location>
        <begin position="16"/>
        <end position="39"/>
    </location>
</feature>
<dbReference type="PROSITE" id="PS50111">
    <property type="entry name" value="CHEMOTAXIS_TRANSDUC_2"/>
    <property type="match status" value="1"/>
</dbReference>
<feature type="domain" description="HAMP" evidence="9">
    <location>
        <begin position="76"/>
        <end position="127"/>
    </location>
</feature>
<dbReference type="PANTHER" id="PTHR32089">
    <property type="entry name" value="METHYL-ACCEPTING CHEMOTAXIS PROTEIN MCPB"/>
    <property type="match status" value="1"/>
</dbReference>
<dbReference type="SMART" id="SM00283">
    <property type="entry name" value="MA"/>
    <property type="match status" value="1"/>
</dbReference>
<evidence type="ECO:0000256" key="6">
    <source>
        <dbReference type="PROSITE-ProRule" id="PRU00284"/>
    </source>
</evidence>
<keyword evidence="4 6" id="KW-0807">Transducer</keyword>